<dbReference type="Pfam" id="PF00460">
    <property type="entry name" value="Flg_bb_rod"/>
    <property type="match status" value="1"/>
</dbReference>
<dbReference type="PANTHER" id="PTHR30033:SF2">
    <property type="entry name" value="FLAGELLAR HOOK PROTEIN"/>
    <property type="match status" value="1"/>
</dbReference>
<evidence type="ECO:0000256" key="2">
    <source>
        <dbReference type="ARBA" id="ARBA00004613"/>
    </source>
</evidence>
<dbReference type="SUPFAM" id="SSF64518">
    <property type="entry name" value="Phase 1 flagellin"/>
    <property type="match status" value="1"/>
</dbReference>
<dbReference type="InterPro" id="IPR002371">
    <property type="entry name" value="FlgK"/>
</dbReference>
<accession>A0A1H9TBD0</accession>
<protein>
    <recommendedName>
        <fullName evidence="4 7">Flagellar hook-associated protein 1</fullName>
        <shortName evidence="7">HAP1</shortName>
    </recommendedName>
</protein>
<evidence type="ECO:0000313" key="11">
    <source>
        <dbReference type="Proteomes" id="UP000182584"/>
    </source>
</evidence>
<dbReference type="NCBIfam" id="TIGR02492">
    <property type="entry name" value="flgK_ends"/>
    <property type="match status" value="1"/>
</dbReference>
<comment type="similarity">
    <text evidence="3 7">Belongs to the flagella basal body rod proteins family.</text>
</comment>
<evidence type="ECO:0000256" key="5">
    <source>
        <dbReference type="ARBA" id="ARBA00022525"/>
    </source>
</evidence>
<organism evidence="10 11">
    <name type="scientific">Butyrivibrio fibrisolvens</name>
    <dbReference type="NCBI Taxonomy" id="831"/>
    <lineage>
        <taxon>Bacteria</taxon>
        <taxon>Bacillati</taxon>
        <taxon>Bacillota</taxon>
        <taxon>Clostridia</taxon>
        <taxon>Lachnospirales</taxon>
        <taxon>Lachnospiraceae</taxon>
        <taxon>Butyrivibrio</taxon>
    </lineage>
</organism>
<comment type="subcellular location">
    <subcellularLocation>
        <location evidence="1 7">Bacterial flagellum</location>
    </subcellularLocation>
    <subcellularLocation>
        <location evidence="2 7">Secreted</location>
    </subcellularLocation>
</comment>
<dbReference type="InterPro" id="IPR053927">
    <property type="entry name" value="FlgK_helical"/>
</dbReference>
<name>A0A1H9TBD0_BUTFI</name>
<evidence type="ECO:0000256" key="1">
    <source>
        <dbReference type="ARBA" id="ARBA00004365"/>
    </source>
</evidence>
<dbReference type="InterPro" id="IPR001444">
    <property type="entry name" value="Flag_bb_rod_N"/>
</dbReference>
<keyword evidence="6 7" id="KW-0975">Bacterial flagellum</keyword>
<evidence type="ECO:0000259" key="8">
    <source>
        <dbReference type="Pfam" id="PF00460"/>
    </source>
</evidence>
<dbReference type="Proteomes" id="UP000182584">
    <property type="component" value="Unassembled WGS sequence"/>
</dbReference>
<dbReference type="GO" id="GO:0005198">
    <property type="term" value="F:structural molecule activity"/>
    <property type="evidence" value="ECO:0007669"/>
    <property type="project" value="UniProtKB-UniRule"/>
</dbReference>
<keyword evidence="10" id="KW-0966">Cell projection</keyword>
<reference evidence="10 11" key="1">
    <citation type="submission" date="2016-10" db="EMBL/GenBank/DDBJ databases">
        <authorList>
            <person name="de Groot N.N."/>
        </authorList>
    </citation>
    <scope>NUCLEOTIDE SEQUENCE [LARGE SCALE GENOMIC DNA]</scope>
    <source>
        <strain evidence="10 11">AR40</strain>
    </source>
</reference>
<keyword evidence="10" id="KW-0282">Flagellum</keyword>
<dbReference type="PRINTS" id="PR01005">
    <property type="entry name" value="FLGHOOKAP1"/>
</dbReference>
<evidence type="ECO:0000313" key="10">
    <source>
        <dbReference type="EMBL" id="SER93923.1"/>
    </source>
</evidence>
<dbReference type="RefSeq" id="WP_022758606.1">
    <property type="nucleotide sequence ID" value="NZ_FOGJ01000014.1"/>
</dbReference>
<evidence type="ECO:0000256" key="3">
    <source>
        <dbReference type="ARBA" id="ARBA00009677"/>
    </source>
</evidence>
<evidence type="ECO:0000256" key="6">
    <source>
        <dbReference type="ARBA" id="ARBA00023143"/>
    </source>
</evidence>
<sequence>MLMANLYVGVSGLQTSQNALNTTAHNLANISTEGYTRQQVSQGDRKYQLIDIKPAISHKQTGLGVAYVNCKQVRSVFLDASYRLESGRSEFYDISYETLEQMEDLLQEMNGAEFVDNLNNLWQQVQELAKDPTSAVNQAAFVNRCSEFVESAKAVYKGFVEYQENLNSQVKKLVDEINDIGDGIRELNQKIVAIESGYVEHANDLRDARNSLLDRLGELGNITYEEDIFGNVLVNFEGTQFVLSDNVHHLGCDIEESPCNYNTVYWEYAAKKYEDEEGNTVLDISGAHVYDLTRTVSTQLNTDVGQLRSTLLARGDHNATYHDITDDETGVYYNKNIAQSVVMNIEAEFDQMFNNIVTAINDVYENAASNPATLQNLRDGKGKANPADYVMFNMIDDDDALIYDIDDFHKAGNNLTGFTIVNTEVNEKLLQTPTQNTFVTIEGEEDTAAATALKEVFTNANYKLNPNVATKIDLMEYYSALVSQVANTGSINKALSENQTITVNTISAAREQIVGVSSDEELEFMIEFQNAYNAASRFINVVSEMLEHVVTSLGS</sequence>
<dbReference type="Pfam" id="PF22638">
    <property type="entry name" value="FlgK_D1"/>
    <property type="match status" value="1"/>
</dbReference>
<dbReference type="GO" id="GO:0009424">
    <property type="term" value="C:bacterial-type flagellum hook"/>
    <property type="evidence" value="ECO:0007669"/>
    <property type="project" value="UniProtKB-UniRule"/>
</dbReference>
<evidence type="ECO:0000256" key="7">
    <source>
        <dbReference type="RuleBase" id="RU362065"/>
    </source>
</evidence>
<dbReference type="EMBL" id="FOGJ01000014">
    <property type="protein sequence ID" value="SER93923.1"/>
    <property type="molecule type" value="Genomic_DNA"/>
</dbReference>
<feature type="domain" description="Flagellar basal body rod protein N-terminal" evidence="8">
    <location>
        <begin position="6"/>
        <end position="36"/>
    </location>
</feature>
<dbReference type="PANTHER" id="PTHR30033">
    <property type="entry name" value="FLAGELLAR HOOK-ASSOCIATED PROTEIN 1"/>
    <property type="match status" value="1"/>
</dbReference>
<dbReference type="GO" id="GO:0005576">
    <property type="term" value="C:extracellular region"/>
    <property type="evidence" value="ECO:0007669"/>
    <property type="project" value="UniProtKB-SubCell"/>
</dbReference>
<keyword evidence="10" id="KW-0969">Cilium</keyword>
<dbReference type="AlphaFoldDB" id="A0A1H9TBD0"/>
<dbReference type="eggNOG" id="COG1256">
    <property type="taxonomic scope" value="Bacteria"/>
</dbReference>
<proteinExistence type="inferred from homology"/>
<dbReference type="OrthoDB" id="9802553at2"/>
<feature type="domain" description="Flagellar hook-associated protein FlgK helical" evidence="9">
    <location>
        <begin position="99"/>
        <end position="269"/>
    </location>
</feature>
<evidence type="ECO:0000259" key="9">
    <source>
        <dbReference type="Pfam" id="PF22638"/>
    </source>
</evidence>
<dbReference type="GO" id="GO:0044780">
    <property type="term" value="P:bacterial-type flagellum assembly"/>
    <property type="evidence" value="ECO:0007669"/>
    <property type="project" value="InterPro"/>
</dbReference>
<evidence type="ECO:0000256" key="4">
    <source>
        <dbReference type="ARBA" id="ARBA00016244"/>
    </source>
</evidence>
<gene>
    <name evidence="7" type="primary">flgK</name>
    <name evidence="10" type="ORF">SAMN04487884_11437</name>
</gene>
<keyword evidence="5 7" id="KW-0964">Secreted</keyword>